<keyword evidence="2" id="KW-0645">Protease</keyword>
<keyword evidence="4" id="KW-0378">Hydrolase</keyword>
<dbReference type="GO" id="GO:0016020">
    <property type="term" value="C:membrane"/>
    <property type="evidence" value="ECO:0007669"/>
    <property type="project" value="InterPro"/>
</dbReference>
<evidence type="ECO:0000256" key="3">
    <source>
        <dbReference type="ARBA" id="ARBA00022692"/>
    </source>
</evidence>
<proteinExistence type="inferred from homology"/>
<name>A0A6J7HZ15_9ZZZZ</name>
<gene>
    <name evidence="8" type="ORF">UFOPK3610_01561</name>
</gene>
<protein>
    <submittedName>
        <fullName evidence="8">Unannotated protein</fullName>
    </submittedName>
</protein>
<keyword evidence="5 7" id="KW-1133">Transmembrane helix</keyword>
<evidence type="ECO:0000256" key="6">
    <source>
        <dbReference type="ARBA" id="ARBA00023136"/>
    </source>
</evidence>
<dbReference type="AlphaFoldDB" id="A0A6J7HZ15"/>
<feature type="transmembrane region" description="Helical" evidence="7">
    <location>
        <begin position="136"/>
        <end position="162"/>
    </location>
</feature>
<dbReference type="InterPro" id="IPR001872">
    <property type="entry name" value="Peptidase_A8"/>
</dbReference>
<organism evidence="8">
    <name type="scientific">freshwater metagenome</name>
    <dbReference type="NCBI Taxonomy" id="449393"/>
    <lineage>
        <taxon>unclassified sequences</taxon>
        <taxon>metagenomes</taxon>
        <taxon>ecological metagenomes</taxon>
    </lineage>
</organism>
<dbReference type="GO" id="GO:0004190">
    <property type="term" value="F:aspartic-type endopeptidase activity"/>
    <property type="evidence" value="ECO:0007669"/>
    <property type="project" value="InterPro"/>
</dbReference>
<evidence type="ECO:0000256" key="2">
    <source>
        <dbReference type="ARBA" id="ARBA00022670"/>
    </source>
</evidence>
<evidence type="ECO:0000256" key="7">
    <source>
        <dbReference type="SAM" id="Phobius"/>
    </source>
</evidence>
<dbReference type="GO" id="GO:0006508">
    <property type="term" value="P:proteolysis"/>
    <property type="evidence" value="ECO:0007669"/>
    <property type="project" value="UniProtKB-KW"/>
</dbReference>
<accession>A0A6J7HZ15</accession>
<evidence type="ECO:0000256" key="1">
    <source>
        <dbReference type="ARBA" id="ARBA00022475"/>
    </source>
</evidence>
<sequence>MLTESTQDTRPDHTGRLVWVVFGVAGAVLALDQFSKWLVVAKLKPVGSIDVIGGFLRFVYVENPGAAFSIGINFTWIFSILAVIVAVVIIRTSRKLGSIAWAIALGALLGGSLGNLCDRLFRMPGFGRGYVVDFIALPHFAVFNVADMAITCSAAFMVILALRGVSFSGASVKG</sequence>
<dbReference type="NCBIfam" id="TIGR00077">
    <property type="entry name" value="lspA"/>
    <property type="match status" value="1"/>
</dbReference>
<feature type="transmembrane region" description="Helical" evidence="7">
    <location>
        <begin position="96"/>
        <end position="116"/>
    </location>
</feature>
<dbReference type="PANTHER" id="PTHR33695">
    <property type="entry name" value="LIPOPROTEIN SIGNAL PEPTIDASE"/>
    <property type="match status" value="1"/>
</dbReference>
<dbReference type="PANTHER" id="PTHR33695:SF1">
    <property type="entry name" value="LIPOPROTEIN SIGNAL PEPTIDASE"/>
    <property type="match status" value="1"/>
</dbReference>
<evidence type="ECO:0000256" key="5">
    <source>
        <dbReference type="ARBA" id="ARBA00022989"/>
    </source>
</evidence>
<evidence type="ECO:0000313" key="8">
    <source>
        <dbReference type="EMBL" id="CAB4923735.1"/>
    </source>
</evidence>
<keyword evidence="1" id="KW-1003">Cell membrane</keyword>
<dbReference type="EMBL" id="CAFBMR010000082">
    <property type="protein sequence ID" value="CAB4923735.1"/>
    <property type="molecule type" value="Genomic_DNA"/>
</dbReference>
<keyword evidence="3 7" id="KW-0812">Transmembrane</keyword>
<keyword evidence="6 7" id="KW-0472">Membrane</keyword>
<feature type="transmembrane region" description="Helical" evidence="7">
    <location>
        <begin position="14"/>
        <end position="31"/>
    </location>
</feature>
<evidence type="ECO:0000256" key="4">
    <source>
        <dbReference type="ARBA" id="ARBA00022801"/>
    </source>
</evidence>
<dbReference type="HAMAP" id="MF_00161">
    <property type="entry name" value="LspA"/>
    <property type="match status" value="1"/>
</dbReference>
<feature type="transmembrane region" description="Helical" evidence="7">
    <location>
        <begin position="66"/>
        <end position="89"/>
    </location>
</feature>
<dbReference type="Pfam" id="PF01252">
    <property type="entry name" value="Peptidase_A8"/>
    <property type="match status" value="1"/>
</dbReference>
<dbReference type="PRINTS" id="PR00781">
    <property type="entry name" value="LIPOSIGPTASE"/>
</dbReference>
<reference evidence="8" key="1">
    <citation type="submission" date="2020-05" db="EMBL/GenBank/DDBJ databases">
        <authorList>
            <person name="Chiriac C."/>
            <person name="Salcher M."/>
            <person name="Ghai R."/>
            <person name="Kavagutti S V."/>
        </authorList>
    </citation>
    <scope>NUCLEOTIDE SEQUENCE</scope>
</reference>